<dbReference type="Gene3D" id="3.40.30.10">
    <property type="entry name" value="Glutaredoxin"/>
    <property type="match status" value="1"/>
</dbReference>
<dbReference type="SUPFAM" id="SSF52833">
    <property type="entry name" value="Thioredoxin-like"/>
    <property type="match status" value="1"/>
</dbReference>
<organism evidence="1 2">
    <name type="scientific">Mangrovimicrobium sediminis</name>
    <dbReference type="NCBI Taxonomy" id="2562682"/>
    <lineage>
        <taxon>Bacteria</taxon>
        <taxon>Pseudomonadati</taxon>
        <taxon>Pseudomonadota</taxon>
        <taxon>Gammaproteobacteria</taxon>
        <taxon>Cellvibrionales</taxon>
        <taxon>Halieaceae</taxon>
        <taxon>Mangrovimicrobium</taxon>
    </lineage>
</organism>
<proteinExistence type="predicted"/>
<accession>A0A4Z0M6H8</accession>
<protein>
    <submittedName>
        <fullName evidence="1">(2Fe-2S) ferredoxin domain-containing protein</fullName>
    </submittedName>
</protein>
<dbReference type="AlphaFoldDB" id="A0A4Z0M6H8"/>
<name>A0A4Z0M6H8_9GAMM</name>
<dbReference type="OrthoDB" id="9800597at2"/>
<keyword evidence="2" id="KW-1185">Reference proteome</keyword>
<gene>
    <name evidence="1" type="ORF">E4634_03685</name>
</gene>
<dbReference type="InterPro" id="IPR036249">
    <property type="entry name" value="Thioredoxin-like_sf"/>
</dbReference>
<comment type="caution">
    <text evidence="1">The sequence shown here is derived from an EMBL/GenBank/DDBJ whole genome shotgun (WGS) entry which is preliminary data.</text>
</comment>
<dbReference type="CDD" id="cd02980">
    <property type="entry name" value="TRX_Fd_family"/>
    <property type="match status" value="1"/>
</dbReference>
<reference evidence="1 2" key="1">
    <citation type="submission" date="2019-04" db="EMBL/GenBank/DDBJ databases">
        <title>Taxonomy of novel Haliea sp. from mangrove soil of West Coast of India.</title>
        <authorList>
            <person name="Verma A."/>
            <person name="Kumar P."/>
            <person name="Krishnamurthi S."/>
        </authorList>
    </citation>
    <scope>NUCLEOTIDE SEQUENCE [LARGE SCALE GENOMIC DNA]</scope>
    <source>
        <strain evidence="1 2">SAOS-164</strain>
    </source>
</reference>
<dbReference type="RefSeq" id="WP_135441262.1">
    <property type="nucleotide sequence ID" value="NZ_SRLE01000004.1"/>
</dbReference>
<evidence type="ECO:0000313" key="1">
    <source>
        <dbReference type="EMBL" id="TGD75121.1"/>
    </source>
</evidence>
<sequence>MSRPEYHVFVCSQQRPAGHPRSSCGEKGASALMPVLSQSVMARNLLRKVSIVPTACLGPCSEGANLLVFPGAYLYSGVQPQDVEMIVERHLAGGEPVTEKLAPESAW</sequence>
<evidence type="ECO:0000313" key="2">
    <source>
        <dbReference type="Proteomes" id="UP000298050"/>
    </source>
</evidence>
<dbReference type="EMBL" id="SRLE01000004">
    <property type="protein sequence ID" value="TGD75121.1"/>
    <property type="molecule type" value="Genomic_DNA"/>
</dbReference>
<dbReference type="Proteomes" id="UP000298050">
    <property type="component" value="Unassembled WGS sequence"/>
</dbReference>